<dbReference type="AlphaFoldDB" id="A0A926DM37"/>
<name>A0A926DM37_9FIRM</name>
<sequence>MKKIIALLLALTLAFAVSACGPKAGNTEAKQSDAGFFEMADLSGTAIRVPKQINSIVVLAPAIAEMVVGLDCGGKVIGYDTQSSGLEGLPEGKPTFDLMSPDMEMLMGMKPDVLFVSNMTYYDQEDPFRMLIDQGVCVVSMPSADTIDGIKRDLAFVATVLGIEEKGEELANDLQKGLDNITQAIGTVSEKKRVYFELSAAPDLYSFGSGVFLNEMLELIGAENILANQTGWLKVDAETVVAANPDVILTNVNYIADPVGEILSRGGWDTVSAVRNRQVYYIDNMASSLANQNVIIALEQMAKAVYPECFQ</sequence>
<dbReference type="RefSeq" id="WP_249310940.1">
    <property type="nucleotide sequence ID" value="NZ_JACRSU010000001.1"/>
</dbReference>
<feature type="domain" description="Fe/B12 periplasmic-binding" evidence="3">
    <location>
        <begin position="55"/>
        <end position="309"/>
    </location>
</feature>
<feature type="signal peptide" evidence="2">
    <location>
        <begin position="1"/>
        <end position="19"/>
    </location>
</feature>
<comment type="similarity">
    <text evidence="1">Belongs to the bacterial solute-binding protein 8 family.</text>
</comment>
<dbReference type="EMBL" id="JACRSU010000001">
    <property type="protein sequence ID" value="MBC8539729.1"/>
    <property type="molecule type" value="Genomic_DNA"/>
</dbReference>
<comment type="caution">
    <text evidence="4">The sequence shown here is derived from an EMBL/GenBank/DDBJ whole genome shotgun (WGS) entry which is preliminary data.</text>
</comment>
<dbReference type="Proteomes" id="UP000611762">
    <property type="component" value="Unassembled WGS sequence"/>
</dbReference>
<dbReference type="PROSITE" id="PS50983">
    <property type="entry name" value="FE_B12_PBP"/>
    <property type="match status" value="1"/>
</dbReference>
<dbReference type="PROSITE" id="PS51257">
    <property type="entry name" value="PROKAR_LIPOPROTEIN"/>
    <property type="match status" value="1"/>
</dbReference>
<dbReference type="SUPFAM" id="SSF53807">
    <property type="entry name" value="Helical backbone' metal receptor"/>
    <property type="match status" value="1"/>
</dbReference>
<keyword evidence="5" id="KW-1185">Reference proteome</keyword>
<proteinExistence type="inferred from homology"/>
<evidence type="ECO:0000313" key="5">
    <source>
        <dbReference type="Proteomes" id="UP000611762"/>
    </source>
</evidence>
<keyword evidence="2" id="KW-0732">Signal</keyword>
<dbReference type="Gene3D" id="3.40.50.1980">
    <property type="entry name" value="Nitrogenase molybdenum iron protein domain"/>
    <property type="match status" value="2"/>
</dbReference>
<organism evidence="4 5">
    <name type="scientific">Congzhengia minquanensis</name>
    <dbReference type="NCBI Taxonomy" id="2763657"/>
    <lineage>
        <taxon>Bacteria</taxon>
        <taxon>Bacillati</taxon>
        <taxon>Bacillota</taxon>
        <taxon>Clostridia</taxon>
        <taxon>Eubacteriales</taxon>
        <taxon>Oscillospiraceae</taxon>
        <taxon>Congzhengia</taxon>
    </lineage>
</organism>
<reference evidence="4" key="1">
    <citation type="submission" date="2020-08" db="EMBL/GenBank/DDBJ databases">
        <title>Genome public.</title>
        <authorList>
            <person name="Liu C."/>
            <person name="Sun Q."/>
        </authorList>
    </citation>
    <scope>NUCLEOTIDE SEQUENCE</scope>
    <source>
        <strain evidence="4">H8</strain>
    </source>
</reference>
<accession>A0A926DM37</accession>
<dbReference type="PANTHER" id="PTHR30535">
    <property type="entry name" value="VITAMIN B12-BINDING PROTEIN"/>
    <property type="match status" value="1"/>
</dbReference>
<evidence type="ECO:0000256" key="1">
    <source>
        <dbReference type="ARBA" id="ARBA00008814"/>
    </source>
</evidence>
<dbReference type="InterPro" id="IPR050902">
    <property type="entry name" value="ABC_Transporter_SBP"/>
</dbReference>
<dbReference type="Pfam" id="PF01497">
    <property type="entry name" value="Peripla_BP_2"/>
    <property type="match status" value="1"/>
</dbReference>
<dbReference type="InterPro" id="IPR002491">
    <property type="entry name" value="ABC_transptr_periplasmic_BD"/>
</dbReference>
<evidence type="ECO:0000256" key="2">
    <source>
        <dbReference type="SAM" id="SignalP"/>
    </source>
</evidence>
<dbReference type="PANTHER" id="PTHR30535:SF34">
    <property type="entry name" value="MOLYBDATE-BINDING PROTEIN MOLA"/>
    <property type="match status" value="1"/>
</dbReference>
<evidence type="ECO:0000259" key="3">
    <source>
        <dbReference type="PROSITE" id="PS50983"/>
    </source>
</evidence>
<gene>
    <name evidence="4" type="ORF">H8698_01910</name>
</gene>
<protein>
    <submittedName>
        <fullName evidence="4">ABC transporter substrate-binding protein</fullName>
    </submittedName>
</protein>
<evidence type="ECO:0000313" key="4">
    <source>
        <dbReference type="EMBL" id="MBC8539729.1"/>
    </source>
</evidence>
<dbReference type="GO" id="GO:0071281">
    <property type="term" value="P:cellular response to iron ion"/>
    <property type="evidence" value="ECO:0007669"/>
    <property type="project" value="TreeGrafter"/>
</dbReference>
<feature type="chain" id="PRO_5039576260" evidence="2">
    <location>
        <begin position="20"/>
        <end position="311"/>
    </location>
</feature>